<dbReference type="Proteomes" id="UP001183682">
    <property type="component" value="Unassembled WGS sequence"/>
</dbReference>
<keyword evidence="4 6" id="KW-1133">Transmembrane helix</keyword>
<protein>
    <submittedName>
        <fullName evidence="7">Tryptophan-rich sensory protein</fullName>
    </submittedName>
</protein>
<evidence type="ECO:0000256" key="1">
    <source>
        <dbReference type="ARBA" id="ARBA00004141"/>
    </source>
</evidence>
<keyword evidence="5 6" id="KW-0472">Membrane</keyword>
<comment type="subcellular location">
    <subcellularLocation>
        <location evidence="1">Membrane</location>
        <topology evidence="1">Multi-pass membrane protein</topology>
    </subcellularLocation>
</comment>
<evidence type="ECO:0000256" key="3">
    <source>
        <dbReference type="ARBA" id="ARBA00022692"/>
    </source>
</evidence>
<dbReference type="RefSeq" id="WP_311810175.1">
    <property type="nucleotide sequence ID" value="NZ_JARPZN010000028.1"/>
</dbReference>
<dbReference type="EMBL" id="JARPZN010000028">
    <property type="protein sequence ID" value="MDT2692049.1"/>
    <property type="molecule type" value="Genomic_DNA"/>
</dbReference>
<dbReference type="InterPro" id="IPR038330">
    <property type="entry name" value="TspO/MBR-related_sf"/>
</dbReference>
<proteinExistence type="inferred from homology"/>
<evidence type="ECO:0000256" key="4">
    <source>
        <dbReference type="ARBA" id="ARBA00022989"/>
    </source>
</evidence>
<dbReference type="AlphaFoldDB" id="A0AAE4HTE2"/>
<evidence type="ECO:0000256" key="2">
    <source>
        <dbReference type="ARBA" id="ARBA00007524"/>
    </source>
</evidence>
<keyword evidence="3 6" id="KW-0812">Transmembrane</keyword>
<dbReference type="Pfam" id="PF03073">
    <property type="entry name" value="TspO_MBR"/>
    <property type="match status" value="1"/>
</dbReference>
<reference evidence="7" key="1">
    <citation type="submission" date="2023-03" db="EMBL/GenBank/DDBJ databases">
        <authorList>
            <person name="Shen W."/>
            <person name="Cai J."/>
        </authorList>
    </citation>
    <scope>NUCLEOTIDE SEQUENCE</scope>
    <source>
        <strain evidence="7">K69-2</strain>
    </source>
</reference>
<sequence>MLIFIIIVTEIVGMFSGLLAGDIRQIYDGLNKIPLSPPGVVFGIVWPLLYLLMSLSLYLTFTSCENKKGSVKNYV</sequence>
<evidence type="ECO:0000313" key="8">
    <source>
        <dbReference type="Proteomes" id="UP001183682"/>
    </source>
</evidence>
<dbReference type="Gene3D" id="1.20.1260.100">
    <property type="entry name" value="TspO/MBR protein"/>
    <property type="match status" value="1"/>
</dbReference>
<evidence type="ECO:0000313" key="7">
    <source>
        <dbReference type="EMBL" id="MDT2692049.1"/>
    </source>
</evidence>
<comment type="caution">
    <text evidence="7">The sequence shown here is derived from an EMBL/GenBank/DDBJ whole genome shotgun (WGS) entry which is preliminary data.</text>
</comment>
<feature type="transmembrane region" description="Helical" evidence="6">
    <location>
        <begin position="44"/>
        <end position="61"/>
    </location>
</feature>
<name>A0AAE4HTE2_ENTGA</name>
<evidence type="ECO:0000256" key="5">
    <source>
        <dbReference type="ARBA" id="ARBA00023136"/>
    </source>
</evidence>
<dbReference type="GO" id="GO:0016020">
    <property type="term" value="C:membrane"/>
    <property type="evidence" value="ECO:0007669"/>
    <property type="project" value="UniProtKB-SubCell"/>
</dbReference>
<comment type="similarity">
    <text evidence="2">Belongs to the TspO/BZRP family.</text>
</comment>
<gene>
    <name evidence="7" type="ORF">P7E30_17930</name>
</gene>
<organism evidence="7 8">
    <name type="scientific">Enterococcus gallinarum</name>
    <dbReference type="NCBI Taxonomy" id="1353"/>
    <lineage>
        <taxon>Bacteria</taxon>
        <taxon>Bacillati</taxon>
        <taxon>Bacillota</taxon>
        <taxon>Bacilli</taxon>
        <taxon>Lactobacillales</taxon>
        <taxon>Enterococcaceae</taxon>
        <taxon>Enterococcus</taxon>
    </lineage>
</organism>
<accession>A0AAE4HTE2</accession>
<evidence type="ECO:0000256" key="6">
    <source>
        <dbReference type="SAM" id="Phobius"/>
    </source>
</evidence>
<dbReference type="InterPro" id="IPR004307">
    <property type="entry name" value="TspO_MBR"/>
</dbReference>